<dbReference type="AlphaFoldDB" id="A0A5B8M236"/>
<evidence type="ECO:0000313" key="1">
    <source>
        <dbReference type="EMBL" id="QDZ14014.1"/>
    </source>
</evidence>
<protein>
    <submittedName>
        <fullName evidence="1">Uncharacterized protein</fullName>
    </submittedName>
</protein>
<dbReference type="Proteomes" id="UP000320216">
    <property type="component" value="Chromosome"/>
</dbReference>
<dbReference type="KEGG" id="huw:FPZ11_03755"/>
<gene>
    <name evidence="1" type="ORF">FPZ11_03755</name>
</gene>
<dbReference type="RefSeq" id="WP_146318497.1">
    <property type="nucleotide sequence ID" value="NZ_CP042305.1"/>
</dbReference>
<reference evidence="1 2" key="1">
    <citation type="submission" date="2019-07" db="EMBL/GenBank/DDBJ databases">
        <title>Full genome sequence of Humibacter sp. WJ7-1.</title>
        <authorList>
            <person name="Im W.-T."/>
        </authorList>
    </citation>
    <scope>NUCLEOTIDE SEQUENCE [LARGE SCALE GENOMIC DNA]</scope>
    <source>
        <strain evidence="1 2">WJ7-1</strain>
    </source>
</reference>
<sequence length="109" mass="11474">MSQLPELDHTAPCTCESGEMCADIRPGHGLHALQLRLASATPSLWRDALIVGVRDDGWVDAVALDGTAVSLWNHGDLTDSVVAGEPVSLHTAYNVLAAGSRRFNVLAAA</sequence>
<proteinExistence type="predicted"/>
<evidence type="ECO:0000313" key="2">
    <source>
        <dbReference type="Proteomes" id="UP000320216"/>
    </source>
</evidence>
<name>A0A5B8M236_9MICO</name>
<dbReference type="EMBL" id="CP042305">
    <property type="protein sequence ID" value="QDZ14014.1"/>
    <property type="molecule type" value="Genomic_DNA"/>
</dbReference>
<dbReference type="OrthoDB" id="5189813at2"/>
<accession>A0A5B8M236</accession>
<organism evidence="1 2">
    <name type="scientific">Humibacter ginsenosidimutans</name>
    <dbReference type="NCBI Taxonomy" id="2599293"/>
    <lineage>
        <taxon>Bacteria</taxon>
        <taxon>Bacillati</taxon>
        <taxon>Actinomycetota</taxon>
        <taxon>Actinomycetes</taxon>
        <taxon>Micrococcales</taxon>
        <taxon>Microbacteriaceae</taxon>
        <taxon>Humibacter</taxon>
    </lineage>
</organism>
<keyword evidence="2" id="KW-1185">Reference proteome</keyword>